<dbReference type="EMBL" id="AFBQ01000186">
    <property type="protein sequence ID" value="EHY31281.1"/>
    <property type="molecule type" value="Genomic_DNA"/>
</dbReference>
<dbReference type="InterPro" id="IPR003439">
    <property type="entry name" value="ABC_transporter-like_ATP-bd"/>
</dbReference>
<evidence type="ECO:0000313" key="6">
    <source>
        <dbReference type="EMBL" id="EHY31281.1"/>
    </source>
</evidence>
<evidence type="ECO:0000256" key="3">
    <source>
        <dbReference type="ARBA" id="ARBA00022741"/>
    </source>
</evidence>
<dbReference type="PANTHER" id="PTHR42734">
    <property type="entry name" value="METAL TRANSPORT SYSTEM ATP-BINDING PROTEIN TM_0124-RELATED"/>
    <property type="match status" value="1"/>
</dbReference>
<keyword evidence="2" id="KW-1003">Cell membrane</keyword>
<feature type="domain" description="ABC transporter" evidence="5">
    <location>
        <begin position="25"/>
        <end position="267"/>
    </location>
</feature>
<gene>
    <name evidence="6" type="ORF">HMPREF9440_01343</name>
</gene>
<comment type="caution">
    <text evidence="6">The sequence shown here is derived from an EMBL/GenBank/DDBJ whole genome shotgun (WGS) entry which is preliminary data.</text>
</comment>
<dbReference type="Proteomes" id="UP000004956">
    <property type="component" value="Unassembled WGS sequence"/>
</dbReference>
<accession>H3KF26</accession>
<protein>
    <submittedName>
        <fullName evidence="6">ABC transporter, ATP-binding protein</fullName>
    </submittedName>
</protein>
<keyword evidence="4 6" id="KW-0067">ATP-binding</keyword>
<dbReference type="AlphaFoldDB" id="H3KF26"/>
<dbReference type="InterPro" id="IPR003593">
    <property type="entry name" value="AAA+_ATPase"/>
</dbReference>
<keyword evidence="7" id="KW-1185">Reference proteome</keyword>
<dbReference type="SMART" id="SM00382">
    <property type="entry name" value="AAA"/>
    <property type="match status" value="1"/>
</dbReference>
<keyword evidence="2" id="KW-0472">Membrane</keyword>
<dbReference type="GO" id="GO:0005524">
    <property type="term" value="F:ATP binding"/>
    <property type="evidence" value="ECO:0007669"/>
    <property type="project" value="UniProtKB-KW"/>
</dbReference>
<dbReference type="InterPro" id="IPR027417">
    <property type="entry name" value="P-loop_NTPase"/>
</dbReference>
<evidence type="ECO:0000313" key="7">
    <source>
        <dbReference type="Proteomes" id="UP000004956"/>
    </source>
</evidence>
<dbReference type="InterPro" id="IPR050153">
    <property type="entry name" value="Metal_Ion_Import_ABC"/>
</dbReference>
<dbReference type="STRING" id="762967.HMPREF9440_01343"/>
<evidence type="ECO:0000256" key="2">
    <source>
        <dbReference type="ARBA" id="ARBA00022475"/>
    </source>
</evidence>
<dbReference type="HOGENOM" id="CLU_000604_1_11_4"/>
<dbReference type="GO" id="GO:0016887">
    <property type="term" value="F:ATP hydrolysis activity"/>
    <property type="evidence" value="ECO:0007669"/>
    <property type="project" value="InterPro"/>
</dbReference>
<keyword evidence="1" id="KW-0813">Transport</keyword>
<dbReference type="CDD" id="cd03214">
    <property type="entry name" value="ABC_Iron-Siderophores_B12_Hemin"/>
    <property type="match status" value="1"/>
</dbReference>
<dbReference type="PATRIC" id="fig|762967.3.peg.1054"/>
<sequence>MSMTTQTTATTTTATATTKTTTMVLEVKGGGYAYPGRNGRPGTPILTDVNFRFEGPGVLTILGPNGAGKTTLLRAMLGLMPWTKGASFLDGKDVRDWAQRDFWRRVGYVPQARANAFAPLTLAQLVVLGRSARMGSLAMPGDDDWAAADQAMRETGIAHLAERRTTEVSGGQLQLAYIARALAADPECLILDEPESNLDFRNQTLVLEVIERLTAKGLGVVINTHFPAHALRLADRTLLVPRGKPPVFGATRDVMTEESLTELFGVQVRMREVELPEGRAPYVAAVGRTGLGEDRED</sequence>
<evidence type="ECO:0000259" key="5">
    <source>
        <dbReference type="PROSITE" id="PS50893"/>
    </source>
</evidence>
<dbReference type="SUPFAM" id="SSF52540">
    <property type="entry name" value="P-loop containing nucleoside triphosphate hydrolases"/>
    <property type="match status" value="1"/>
</dbReference>
<dbReference type="PANTHER" id="PTHR42734:SF19">
    <property type="entry name" value="IRON COMPOUNDS ABC TRANSPORTER, ATP-BINDING PROTEIN"/>
    <property type="match status" value="1"/>
</dbReference>
<evidence type="ECO:0000256" key="4">
    <source>
        <dbReference type="ARBA" id="ARBA00022840"/>
    </source>
</evidence>
<organism evidence="6 7">
    <name type="scientific">Sutterella parvirubra YIT 11816</name>
    <dbReference type="NCBI Taxonomy" id="762967"/>
    <lineage>
        <taxon>Bacteria</taxon>
        <taxon>Pseudomonadati</taxon>
        <taxon>Pseudomonadota</taxon>
        <taxon>Betaproteobacteria</taxon>
        <taxon>Burkholderiales</taxon>
        <taxon>Sutterellaceae</taxon>
        <taxon>Sutterella</taxon>
    </lineage>
</organism>
<keyword evidence="3" id="KW-0547">Nucleotide-binding</keyword>
<dbReference type="Gene3D" id="3.40.50.300">
    <property type="entry name" value="P-loop containing nucleotide triphosphate hydrolases"/>
    <property type="match status" value="1"/>
</dbReference>
<proteinExistence type="predicted"/>
<dbReference type="PROSITE" id="PS50893">
    <property type="entry name" value="ABC_TRANSPORTER_2"/>
    <property type="match status" value="1"/>
</dbReference>
<name>H3KF26_9BURK</name>
<reference evidence="6 7" key="1">
    <citation type="submission" date="2011-11" db="EMBL/GenBank/DDBJ databases">
        <authorList>
            <person name="Weinstock G."/>
            <person name="Sodergren E."/>
            <person name="Clifton S."/>
            <person name="Fulton L."/>
            <person name="Fulton B."/>
            <person name="Courtney L."/>
            <person name="Fronick C."/>
            <person name="Harrison M."/>
            <person name="Strong C."/>
            <person name="Farmer C."/>
            <person name="Delahaunty K."/>
            <person name="Markovic C."/>
            <person name="Hall O."/>
            <person name="Minx P."/>
            <person name="Tomlinson C."/>
            <person name="Mitreva M."/>
            <person name="Hou S."/>
            <person name="Chen J."/>
            <person name="Wollam A."/>
            <person name="Pepin K.H."/>
            <person name="Johnson M."/>
            <person name="Bhonagiri V."/>
            <person name="Zhang X."/>
            <person name="Suruliraj S."/>
            <person name="Warren W."/>
            <person name="Chinwalla A."/>
            <person name="Mardis E.R."/>
            <person name="Wilson R.K."/>
        </authorList>
    </citation>
    <scope>NUCLEOTIDE SEQUENCE [LARGE SCALE GENOMIC DNA]</scope>
    <source>
        <strain evidence="6 7">YIT 11816</strain>
    </source>
</reference>
<evidence type="ECO:0000256" key="1">
    <source>
        <dbReference type="ARBA" id="ARBA00022448"/>
    </source>
</evidence>
<dbReference type="Pfam" id="PF00005">
    <property type="entry name" value="ABC_tran"/>
    <property type="match status" value="1"/>
</dbReference>